<evidence type="ECO:0000256" key="7">
    <source>
        <dbReference type="SAM" id="Phobius"/>
    </source>
</evidence>
<feature type="transmembrane region" description="Helical" evidence="7">
    <location>
        <begin position="86"/>
        <end position="108"/>
    </location>
</feature>
<proteinExistence type="inferred from homology"/>
<reference evidence="8 9" key="1">
    <citation type="journal article" date="2010" name="PLoS ONE">
        <title>The Waddlia genome: a window into chlamydial biology.</title>
        <authorList>
            <person name="Bertelli C."/>
            <person name="Collyn F."/>
            <person name="Croxatto A."/>
            <person name="Ruckert C."/>
            <person name="Polkinghorne A."/>
            <person name="Kebbi-Beghdadi C."/>
            <person name="Goesmann A."/>
            <person name="Vaughan L."/>
            <person name="Greub G."/>
        </authorList>
    </citation>
    <scope>NUCLEOTIDE SEQUENCE [LARGE SCALE GENOMIC DNA]</scope>
    <source>
        <strain evidence="9">ATCC VR-1470 / WSU 86-1044</strain>
    </source>
</reference>
<dbReference type="RefSeq" id="WP_013182172.1">
    <property type="nucleotide sequence ID" value="NC_014225.1"/>
</dbReference>
<protein>
    <submittedName>
        <fullName evidence="8">Putative membrane protein</fullName>
    </submittedName>
</protein>
<dbReference type="AlphaFoldDB" id="D6YWE8"/>
<feature type="transmembrane region" description="Helical" evidence="7">
    <location>
        <begin position="59"/>
        <end position="79"/>
    </location>
</feature>
<evidence type="ECO:0000256" key="6">
    <source>
        <dbReference type="ARBA" id="ARBA00023136"/>
    </source>
</evidence>
<dbReference type="HOGENOM" id="CLU_058421_7_3_0"/>
<sequence length="150" mass="16828">MRFFYDKIVCLGEFLQSYFLLALRLYWGYSFFQAGFEKIKNTAPVVDFFTSLGIPFSEYMALIVGWIEVVGGICLLVGFASRLVAIPLALTMIGALLTAHGDATFAVLENSQRFINQTPFTYLLTSLIVLCFGPGKFSVDYVLERAFSKK</sequence>
<evidence type="ECO:0000313" key="8">
    <source>
        <dbReference type="EMBL" id="ADI38459.1"/>
    </source>
</evidence>
<dbReference type="PANTHER" id="PTHR33452">
    <property type="entry name" value="OXIDOREDUCTASE CATD-RELATED"/>
    <property type="match status" value="1"/>
</dbReference>
<keyword evidence="9" id="KW-1185">Reference proteome</keyword>
<accession>D6YWE8</accession>
<evidence type="ECO:0000313" key="9">
    <source>
        <dbReference type="Proteomes" id="UP000001505"/>
    </source>
</evidence>
<organism evidence="8 9">
    <name type="scientific">Waddlia chondrophila (strain ATCC VR-1470 / WSU 86-1044)</name>
    <dbReference type="NCBI Taxonomy" id="716544"/>
    <lineage>
        <taxon>Bacteria</taxon>
        <taxon>Pseudomonadati</taxon>
        <taxon>Chlamydiota</taxon>
        <taxon>Chlamydiia</taxon>
        <taxon>Parachlamydiales</taxon>
        <taxon>Waddliaceae</taxon>
        <taxon>Waddlia</taxon>
    </lineage>
</organism>
<evidence type="ECO:0000256" key="2">
    <source>
        <dbReference type="ARBA" id="ARBA00006679"/>
    </source>
</evidence>
<dbReference type="GO" id="GO:0005886">
    <property type="term" value="C:plasma membrane"/>
    <property type="evidence" value="ECO:0007669"/>
    <property type="project" value="UniProtKB-SubCell"/>
</dbReference>
<evidence type="ECO:0000256" key="4">
    <source>
        <dbReference type="ARBA" id="ARBA00022692"/>
    </source>
</evidence>
<gene>
    <name evidence="8" type="ordered locus">wcw_1102</name>
</gene>
<dbReference type="InterPro" id="IPR032808">
    <property type="entry name" value="DoxX"/>
</dbReference>
<keyword evidence="5 7" id="KW-1133">Transmembrane helix</keyword>
<dbReference type="KEGG" id="wch:wcw_1102"/>
<dbReference type="Pfam" id="PF07681">
    <property type="entry name" value="DoxX"/>
    <property type="match status" value="1"/>
</dbReference>
<dbReference type="InterPro" id="IPR051907">
    <property type="entry name" value="DoxX-like_oxidoreductase"/>
</dbReference>
<comment type="similarity">
    <text evidence="2">Belongs to the DoxX family.</text>
</comment>
<dbReference type="PANTHER" id="PTHR33452:SF1">
    <property type="entry name" value="INNER MEMBRANE PROTEIN YPHA-RELATED"/>
    <property type="match status" value="1"/>
</dbReference>
<evidence type="ECO:0000256" key="1">
    <source>
        <dbReference type="ARBA" id="ARBA00004651"/>
    </source>
</evidence>
<dbReference type="OrthoDB" id="21999at2"/>
<dbReference type="EMBL" id="CP001928">
    <property type="protein sequence ID" value="ADI38459.1"/>
    <property type="molecule type" value="Genomic_DNA"/>
</dbReference>
<feature type="transmembrane region" description="Helical" evidence="7">
    <location>
        <begin position="120"/>
        <end position="143"/>
    </location>
</feature>
<evidence type="ECO:0000256" key="3">
    <source>
        <dbReference type="ARBA" id="ARBA00022475"/>
    </source>
</evidence>
<keyword evidence="4 7" id="KW-0812">Transmembrane</keyword>
<keyword evidence="6 7" id="KW-0472">Membrane</keyword>
<keyword evidence="3" id="KW-1003">Cell membrane</keyword>
<evidence type="ECO:0000256" key="5">
    <source>
        <dbReference type="ARBA" id="ARBA00022989"/>
    </source>
</evidence>
<feature type="transmembrane region" description="Helical" evidence="7">
    <location>
        <begin position="7"/>
        <end position="27"/>
    </location>
</feature>
<comment type="subcellular location">
    <subcellularLocation>
        <location evidence="1">Cell membrane</location>
        <topology evidence="1">Multi-pass membrane protein</topology>
    </subcellularLocation>
</comment>
<dbReference type="eggNOG" id="COG2259">
    <property type="taxonomic scope" value="Bacteria"/>
</dbReference>
<dbReference type="STRING" id="716544.wcw_1102"/>
<name>D6YWE8_WADCW</name>
<dbReference type="Proteomes" id="UP000001505">
    <property type="component" value="Chromosome"/>
</dbReference>